<dbReference type="InterPro" id="IPR041616">
    <property type="entry name" value="PheRS_beta_core"/>
</dbReference>
<name>A0A285BVU5_9PROT</name>
<dbReference type="SMART" id="SM00873">
    <property type="entry name" value="B3_4"/>
    <property type="match status" value="1"/>
</dbReference>
<comment type="cofactor">
    <cofactor evidence="15">
        <name>Mg(2+)</name>
        <dbReference type="ChEBI" id="CHEBI:18420"/>
    </cofactor>
    <text evidence="15">Binds 2 magnesium ions per tetramer.</text>
</comment>
<dbReference type="InterPro" id="IPR036690">
    <property type="entry name" value="Fdx_antiC-bd_sf"/>
</dbReference>
<dbReference type="InterPro" id="IPR005121">
    <property type="entry name" value="Fdx_antiC-bd"/>
</dbReference>
<dbReference type="HAMAP" id="MF_00283">
    <property type="entry name" value="Phe_tRNA_synth_beta1"/>
    <property type="match status" value="1"/>
</dbReference>
<dbReference type="OrthoDB" id="9805455at2"/>
<dbReference type="FunFam" id="3.30.70.380:FF:000001">
    <property type="entry name" value="Phenylalanine--tRNA ligase beta subunit"/>
    <property type="match status" value="1"/>
</dbReference>
<comment type="subcellular location">
    <subcellularLocation>
        <location evidence="1 15">Cytoplasm</location>
    </subcellularLocation>
</comment>
<dbReference type="Gene3D" id="3.50.40.10">
    <property type="entry name" value="Phenylalanyl-trna Synthetase, Chain B, domain 3"/>
    <property type="match status" value="1"/>
</dbReference>
<feature type="binding site" evidence="15">
    <location>
        <position position="461"/>
    </location>
    <ligand>
        <name>Mg(2+)</name>
        <dbReference type="ChEBI" id="CHEBI:18420"/>
        <note>shared with alpha subunit</note>
    </ligand>
</feature>
<dbReference type="InterPro" id="IPR012340">
    <property type="entry name" value="NA-bd_OB-fold"/>
</dbReference>
<dbReference type="GO" id="GO:0000287">
    <property type="term" value="F:magnesium ion binding"/>
    <property type="evidence" value="ECO:0007669"/>
    <property type="project" value="UniProtKB-UniRule"/>
</dbReference>
<keyword evidence="11 16" id="KW-0694">RNA-binding</keyword>
<evidence type="ECO:0000259" key="19">
    <source>
        <dbReference type="PROSITE" id="PS51483"/>
    </source>
</evidence>
<evidence type="ECO:0000256" key="16">
    <source>
        <dbReference type="PROSITE-ProRule" id="PRU00209"/>
    </source>
</evidence>
<evidence type="ECO:0000259" key="18">
    <source>
        <dbReference type="PROSITE" id="PS51447"/>
    </source>
</evidence>
<dbReference type="AlphaFoldDB" id="A0A285BVU5"/>
<dbReference type="FunFam" id="3.50.40.10:FF:000001">
    <property type="entry name" value="Phenylalanine--tRNA ligase beta subunit"/>
    <property type="match status" value="1"/>
</dbReference>
<feature type="binding site" evidence="15">
    <location>
        <position position="465"/>
    </location>
    <ligand>
        <name>Mg(2+)</name>
        <dbReference type="ChEBI" id="CHEBI:18420"/>
        <note>shared with alpha subunit</note>
    </ligand>
</feature>
<feature type="domain" description="FDX-ACB" evidence="18">
    <location>
        <begin position="696"/>
        <end position="789"/>
    </location>
</feature>
<dbReference type="Pfam" id="PF03484">
    <property type="entry name" value="B5"/>
    <property type="match status" value="1"/>
</dbReference>
<keyword evidence="10 15" id="KW-0460">Magnesium</keyword>
<dbReference type="GO" id="GO:0000049">
    <property type="term" value="F:tRNA binding"/>
    <property type="evidence" value="ECO:0007669"/>
    <property type="project" value="UniProtKB-UniRule"/>
</dbReference>
<dbReference type="EC" id="6.1.1.20" evidence="15"/>
<evidence type="ECO:0000313" key="20">
    <source>
        <dbReference type="EMBL" id="SNX59421.1"/>
    </source>
</evidence>
<feature type="binding site" evidence="15">
    <location>
        <position position="455"/>
    </location>
    <ligand>
        <name>Mg(2+)</name>
        <dbReference type="ChEBI" id="CHEBI:18420"/>
        <note>shared with alpha subunit</note>
    </ligand>
</feature>
<dbReference type="SUPFAM" id="SSF54991">
    <property type="entry name" value="Anticodon-binding domain of PheRS"/>
    <property type="match status" value="1"/>
</dbReference>
<sequence length="790" mass="88463">MKFSEIWLRSFVNPACSGDQLAHALTMAGIEVESIEPVASDFDNVIVAEVVSVERHPTADRLYVCNVKTGKSDNDLLQIVCGAPNVSAGVRVPCALIGANLPNLMIKKTKLRGIDSSGMLCSGKELGISEVADGLLLLPNDAPVGMDFRSYYQLEDRVFTLSLTPNRADCLSVQGVAREVSAITDTDIQLPFAIENVSDEIDDALNVYVTAPDACPLYCGRLLRNINLNVSTPLWLTQRLERSGIRSINPVVDITNYVMLEIGQPMHAFDLTKITGGSIQVRYAFSHEKIQLLNGDQVDLTPEMLLITDEHKPLALAGIMGGLESGVTYGTTDIFLESAFFNPTVISGKSFHLGFSSDSAYRFERGVDFATTRNALERASYLIHSICGGQTGTVIEIKNELPQRSSVDVRMERIKRILGIDLNREQIGNYFRRLGFKFSEKDKCFSVIPPTYRFDLMIEEDFVEELARIYGYDHIPTYYPYASMAMVPALETQHTTTEIKQTLINLDYQEVINYSFVDAGWEADLVDNHKPITLLNPISNQMNVMRSTLIGGLIANLQFNLNRKQVRVRLFEVGCCFLRENVSDCKQIEKISGLSYGDFSSEQWGIAARNVDFYDVKADVEVLCRGKSVEFKRFSHPALHPGKSAEIYFEDRIIGWIGELHPRWQTKYSLQKNTILFELNLHSLKPRPLPLIKEISKFPPVRRDIAIIVDNDISAYSLLSSMQAVKSTIISDISLFDIYRGNGMESNKKSLAFRVLLQDTEKTLTDEQVESTVTSLISILKNQFGAELRN</sequence>
<evidence type="ECO:0000256" key="13">
    <source>
        <dbReference type="ARBA" id="ARBA00023146"/>
    </source>
</evidence>
<dbReference type="Gene3D" id="2.40.50.140">
    <property type="entry name" value="Nucleic acid-binding proteins"/>
    <property type="match status" value="1"/>
</dbReference>
<dbReference type="FunFam" id="2.40.50.140:FF:000045">
    <property type="entry name" value="Phenylalanine--tRNA ligase beta subunit"/>
    <property type="match status" value="1"/>
</dbReference>
<dbReference type="GO" id="GO:0004826">
    <property type="term" value="F:phenylalanine-tRNA ligase activity"/>
    <property type="evidence" value="ECO:0007669"/>
    <property type="project" value="UniProtKB-UniRule"/>
</dbReference>
<dbReference type="InterPro" id="IPR045864">
    <property type="entry name" value="aa-tRNA-synth_II/BPL/LPL"/>
</dbReference>
<dbReference type="PANTHER" id="PTHR10947">
    <property type="entry name" value="PHENYLALANYL-TRNA SYNTHETASE BETA CHAIN AND LEUCINE-RICH REPEAT-CONTAINING PROTEIN 47"/>
    <property type="match status" value="1"/>
</dbReference>
<dbReference type="InterPro" id="IPR045060">
    <property type="entry name" value="Phe-tRNA-ligase_IIc_bsu"/>
</dbReference>
<dbReference type="Gene3D" id="3.30.70.380">
    <property type="entry name" value="Ferrodoxin-fold anticodon-binding domain"/>
    <property type="match status" value="1"/>
</dbReference>
<dbReference type="InterPro" id="IPR005146">
    <property type="entry name" value="B3/B4_tRNA-bd"/>
</dbReference>
<dbReference type="SUPFAM" id="SSF56037">
    <property type="entry name" value="PheT/TilS domain"/>
    <property type="match status" value="1"/>
</dbReference>
<evidence type="ECO:0000256" key="9">
    <source>
        <dbReference type="ARBA" id="ARBA00022840"/>
    </source>
</evidence>
<dbReference type="InterPro" id="IPR004532">
    <property type="entry name" value="Phe-tRNA-ligase_IIc_bsu_bact"/>
</dbReference>
<keyword evidence="4 15" id="KW-0963">Cytoplasm</keyword>
<dbReference type="InterPro" id="IPR033714">
    <property type="entry name" value="tRNA_bind_bactPheRS"/>
</dbReference>
<evidence type="ECO:0000256" key="8">
    <source>
        <dbReference type="ARBA" id="ARBA00022741"/>
    </source>
</evidence>
<dbReference type="FunFam" id="3.30.56.10:FF:000002">
    <property type="entry name" value="Phenylalanine--tRNA ligase beta subunit"/>
    <property type="match status" value="1"/>
</dbReference>
<dbReference type="PROSITE" id="PS51483">
    <property type="entry name" value="B5"/>
    <property type="match status" value="1"/>
</dbReference>
<dbReference type="Pfam" id="PF17759">
    <property type="entry name" value="tRNA_synthFbeta"/>
    <property type="match status" value="1"/>
</dbReference>
<evidence type="ECO:0000256" key="3">
    <source>
        <dbReference type="ARBA" id="ARBA00011209"/>
    </source>
</evidence>
<keyword evidence="9 15" id="KW-0067">ATP-binding</keyword>
<keyword evidence="8 15" id="KW-0547">Nucleotide-binding</keyword>
<dbReference type="RefSeq" id="WP_096292197.1">
    <property type="nucleotide sequence ID" value="NZ_LT907782.1"/>
</dbReference>
<keyword evidence="13 15" id="KW-0030">Aminoacyl-tRNA synthetase</keyword>
<evidence type="ECO:0000259" key="17">
    <source>
        <dbReference type="PROSITE" id="PS50886"/>
    </source>
</evidence>
<accession>A0A285BVU5</accession>
<reference evidence="20 21" key="1">
    <citation type="submission" date="2017-08" db="EMBL/GenBank/DDBJ databases">
        <authorList>
            <person name="de Groot N.N."/>
        </authorList>
    </citation>
    <scope>NUCLEOTIDE SEQUENCE [LARGE SCALE GENOMIC DNA]</scope>
    <source>
        <strain evidence="20 21">Nm15</strain>
    </source>
</reference>
<evidence type="ECO:0000256" key="10">
    <source>
        <dbReference type="ARBA" id="ARBA00022842"/>
    </source>
</evidence>
<comment type="subunit">
    <text evidence="3 15">Tetramer of two alpha and two beta subunits.</text>
</comment>
<evidence type="ECO:0000256" key="6">
    <source>
        <dbReference type="ARBA" id="ARBA00022598"/>
    </source>
</evidence>
<dbReference type="SUPFAM" id="SSF46955">
    <property type="entry name" value="Putative DNA-binding domain"/>
    <property type="match status" value="1"/>
</dbReference>
<feature type="domain" description="B5" evidence="19">
    <location>
        <begin position="402"/>
        <end position="477"/>
    </location>
</feature>
<dbReference type="Pfam" id="PF01588">
    <property type="entry name" value="tRNA_bind"/>
    <property type="match status" value="1"/>
</dbReference>
<evidence type="ECO:0000313" key="21">
    <source>
        <dbReference type="Proteomes" id="UP000242498"/>
    </source>
</evidence>
<dbReference type="NCBIfam" id="NF045760">
    <property type="entry name" value="YtpR"/>
    <property type="match status" value="1"/>
</dbReference>
<dbReference type="SUPFAM" id="SSF50249">
    <property type="entry name" value="Nucleic acid-binding proteins"/>
    <property type="match status" value="1"/>
</dbReference>
<dbReference type="NCBIfam" id="TIGR00472">
    <property type="entry name" value="pheT_bact"/>
    <property type="match status" value="1"/>
</dbReference>
<dbReference type="PROSITE" id="PS50886">
    <property type="entry name" value="TRBD"/>
    <property type="match status" value="1"/>
</dbReference>
<dbReference type="Proteomes" id="UP000242498">
    <property type="component" value="Chromosome I"/>
</dbReference>
<gene>
    <name evidence="15" type="primary">pheT</name>
    <name evidence="20" type="ORF">SAMN06296273_0860</name>
</gene>
<evidence type="ECO:0000256" key="1">
    <source>
        <dbReference type="ARBA" id="ARBA00004496"/>
    </source>
</evidence>
<dbReference type="SUPFAM" id="SSF55681">
    <property type="entry name" value="Class II aaRS and biotin synthetases"/>
    <property type="match status" value="1"/>
</dbReference>
<dbReference type="SMART" id="SM00896">
    <property type="entry name" value="FDX-ACB"/>
    <property type="match status" value="1"/>
</dbReference>
<feature type="binding site" evidence="15">
    <location>
        <position position="464"/>
    </location>
    <ligand>
        <name>Mg(2+)</name>
        <dbReference type="ChEBI" id="CHEBI:18420"/>
        <note>shared with alpha subunit</note>
    </ligand>
</feature>
<keyword evidence="5 16" id="KW-0820">tRNA-binding</keyword>
<dbReference type="CDD" id="cd02796">
    <property type="entry name" value="tRNA_bind_bactPheRS"/>
    <property type="match status" value="1"/>
</dbReference>
<keyword evidence="12 15" id="KW-0648">Protein biosynthesis</keyword>
<dbReference type="Gene3D" id="3.30.930.10">
    <property type="entry name" value="Bira Bifunctional Protein, Domain 2"/>
    <property type="match status" value="1"/>
</dbReference>
<proteinExistence type="inferred from homology"/>
<keyword evidence="7 15" id="KW-0479">Metal-binding</keyword>
<protein>
    <recommendedName>
        <fullName evidence="15">Phenylalanine--tRNA ligase beta subunit</fullName>
        <ecNumber evidence="15">6.1.1.20</ecNumber>
    </recommendedName>
    <alternativeName>
        <fullName evidence="15">Phenylalanyl-tRNA synthetase beta subunit</fullName>
        <shortName evidence="15">PheRS</shortName>
    </alternativeName>
</protein>
<keyword evidence="6 15" id="KW-0436">Ligase</keyword>
<dbReference type="FunFam" id="3.30.930.10:FF:000022">
    <property type="entry name" value="Phenylalanine--tRNA ligase beta subunit"/>
    <property type="match status" value="1"/>
</dbReference>
<dbReference type="GO" id="GO:0006432">
    <property type="term" value="P:phenylalanyl-tRNA aminoacylation"/>
    <property type="evidence" value="ECO:0007669"/>
    <property type="project" value="UniProtKB-UniRule"/>
</dbReference>
<comment type="catalytic activity">
    <reaction evidence="14 15">
        <text>tRNA(Phe) + L-phenylalanine + ATP = L-phenylalanyl-tRNA(Phe) + AMP + diphosphate + H(+)</text>
        <dbReference type="Rhea" id="RHEA:19413"/>
        <dbReference type="Rhea" id="RHEA-COMP:9668"/>
        <dbReference type="Rhea" id="RHEA-COMP:9699"/>
        <dbReference type="ChEBI" id="CHEBI:15378"/>
        <dbReference type="ChEBI" id="CHEBI:30616"/>
        <dbReference type="ChEBI" id="CHEBI:33019"/>
        <dbReference type="ChEBI" id="CHEBI:58095"/>
        <dbReference type="ChEBI" id="CHEBI:78442"/>
        <dbReference type="ChEBI" id="CHEBI:78531"/>
        <dbReference type="ChEBI" id="CHEBI:456215"/>
        <dbReference type="EC" id="6.1.1.20"/>
    </reaction>
</comment>
<dbReference type="PANTHER" id="PTHR10947:SF0">
    <property type="entry name" value="PHENYLALANINE--TRNA LIGASE BETA SUBUNIT"/>
    <property type="match status" value="1"/>
</dbReference>
<evidence type="ECO:0000256" key="11">
    <source>
        <dbReference type="ARBA" id="ARBA00022884"/>
    </source>
</evidence>
<dbReference type="InterPro" id="IPR009061">
    <property type="entry name" value="DNA-bd_dom_put_sf"/>
</dbReference>
<dbReference type="EMBL" id="LT907782">
    <property type="protein sequence ID" value="SNX59421.1"/>
    <property type="molecule type" value="Genomic_DNA"/>
</dbReference>
<dbReference type="GO" id="GO:0009328">
    <property type="term" value="C:phenylalanine-tRNA ligase complex"/>
    <property type="evidence" value="ECO:0007669"/>
    <property type="project" value="TreeGrafter"/>
</dbReference>
<evidence type="ECO:0000256" key="7">
    <source>
        <dbReference type="ARBA" id="ARBA00022723"/>
    </source>
</evidence>
<dbReference type="InterPro" id="IPR002547">
    <property type="entry name" value="tRNA-bd_dom"/>
</dbReference>
<feature type="domain" description="TRNA-binding" evidence="17">
    <location>
        <begin position="39"/>
        <end position="149"/>
    </location>
</feature>
<dbReference type="GO" id="GO:0005524">
    <property type="term" value="F:ATP binding"/>
    <property type="evidence" value="ECO:0007669"/>
    <property type="project" value="UniProtKB-UniRule"/>
</dbReference>
<evidence type="ECO:0000256" key="2">
    <source>
        <dbReference type="ARBA" id="ARBA00008653"/>
    </source>
</evidence>
<evidence type="ECO:0000256" key="14">
    <source>
        <dbReference type="ARBA" id="ARBA00049255"/>
    </source>
</evidence>
<dbReference type="InterPro" id="IPR005147">
    <property type="entry name" value="tRNA_synthase_B5-dom"/>
</dbReference>
<dbReference type="SMART" id="SM00874">
    <property type="entry name" value="B5"/>
    <property type="match status" value="1"/>
</dbReference>
<dbReference type="CDD" id="cd00769">
    <property type="entry name" value="PheRS_beta_core"/>
    <property type="match status" value="1"/>
</dbReference>
<dbReference type="Gene3D" id="3.30.56.10">
    <property type="match status" value="2"/>
</dbReference>
<evidence type="ECO:0000256" key="15">
    <source>
        <dbReference type="HAMAP-Rule" id="MF_00283"/>
    </source>
</evidence>
<dbReference type="Pfam" id="PF03483">
    <property type="entry name" value="B3_4"/>
    <property type="match status" value="1"/>
</dbReference>
<dbReference type="InterPro" id="IPR020825">
    <property type="entry name" value="Phe-tRNA_synthase-like_B3/B4"/>
</dbReference>
<evidence type="ECO:0000256" key="12">
    <source>
        <dbReference type="ARBA" id="ARBA00022917"/>
    </source>
</evidence>
<dbReference type="Pfam" id="PF03147">
    <property type="entry name" value="FDX-ACB"/>
    <property type="match status" value="1"/>
</dbReference>
<organism evidence="20 21">
    <name type="scientific">Nitrosomonas ureae</name>
    <dbReference type="NCBI Taxonomy" id="44577"/>
    <lineage>
        <taxon>Bacteria</taxon>
        <taxon>Pseudomonadati</taxon>
        <taxon>Pseudomonadota</taxon>
        <taxon>Betaproteobacteria</taxon>
        <taxon>Nitrosomonadales</taxon>
        <taxon>Nitrosomonadaceae</taxon>
        <taxon>Nitrosomonas</taxon>
    </lineage>
</organism>
<dbReference type="PROSITE" id="PS51447">
    <property type="entry name" value="FDX_ACB"/>
    <property type="match status" value="1"/>
</dbReference>
<comment type="similarity">
    <text evidence="2 15">Belongs to the phenylalanyl-tRNA synthetase beta subunit family. Type 1 subfamily.</text>
</comment>
<evidence type="ECO:0000256" key="5">
    <source>
        <dbReference type="ARBA" id="ARBA00022555"/>
    </source>
</evidence>
<evidence type="ECO:0000256" key="4">
    <source>
        <dbReference type="ARBA" id="ARBA00022490"/>
    </source>
</evidence>